<dbReference type="AlphaFoldDB" id="A0A9X3X2V6"/>
<dbReference type="Proteomes" id="UP001151081">
    <property type="component" value="Unassembled WGS sequence"/>
</dbReference>
<dbReference type="EMBL" id="JAGTJJ010000005">
    <property type="protein sequence ID" value="MDC3981495.1"/>
    <property type="molecule type" value="Genomic_DNA"/>
</dbReference>
<evidence type="ECO:0000313" key="2">
    <source>
        <dbReference type="Proteomes" id="UP001151081"/>
    </source>
</evidence>
<accession>A0A9X3X2V6</accession>
<keyword evidence="2" id="KW-1185">Reference proteome</keyword>
<dbReference type="RefSeq" id="WP_272458511.1">
    <property type="nucleotide sequence ID" value="NZ_JAGTJJ010000005.1"/>
</dbReference>
<comment type="caution">
    <text evidence="1">The sequence shown here is derived from an EMBL/GenBank/DDBJ whole genome shotgun (WGS) entry which is preliminary data.</text>
</comment>
<protein>
    <submittedName>
        <fullName evidence="1">Uncharacterized protein</fullName>
    </submittedName>
</protein>
<organism evidence="1 2">
    <name type="scientific">Polyangium jinanense</name>
    <dbReference type="NCBI Taxonomy" id="2829994"/>
    <lineage>
        <taxon>Bacteria</taxon>
        <taxon>Pseudomonadati</taxon>
        <taxon>Myxococcota</taxon>
        <taxon>Polyangia</taxon>
        <taxon>Polyangiales</taxon>
        <taxon>Polyangiaceae</taxon>
        <taxon>Polyangium</taxon>
    </lineage>
</organism>
<reference evidence="1 2" key="1">
    <citation type="submission" date="2021-04" db="EMBL/GenBank/DDBJ databases">
        <title>Genome analysis of Polyangium sp.</title>
        <authorList>
            <person name="Li Y."/>
            <person name="Wang J."/>
        </authorList>
    </citation>
    <scope>NUCLEOTIDE SEQUENCE [LARGE SCALE GENOMIC DNA]</scope>
    <source>
        <strain evidence="1 2">SDU14</strain>
    </source>
</reference>
<proteinExistence type="predicted"/>
<gene>
    <name evidence="1" type="ORF">KEG57_13360</name>
</gene>
<sequence length="124" mass="14305">MNRTRPLISEEDTRRLVEEAVRKTSAEHPGDAEAMKAALHDVWRVWSRDWVTSIMGGDGGTTVFAERGALYIGYRWLGRDWESKFEWREGQWVETEAYDGYLEGWGLVDAFMSGLHFDSPNAYL</sequence>
<name>A0A9X3X2V6_9BACT</name>
<evidence type="ECO:0000313" key="1">
    <source>
        <dbReference type="EMBL" id="MDC3981495.1"/>
    </source>
</evidence>